<name>A0A2R8CF97_9RHOB</name>
<gene>
    <name evidence="4" type="ORF">TRM7615_04620</name>
</gene>
<evidence type="ECO:0000256" key="1">
    <source>
        <dbReference type="ARBA" id="ARBA00017922"/>
    </source>
</evidence>
<organism evidence="4 5">
    <name type="scientific">Falsiruegeria mediterranea M17</name>
    <dbReference type="NCBI Taxonomy" id="1200281"/>
    <lineage>
        <taxon>Bacteria</taxon>
        <taxon>Pseudomonadati</taxon>
        <taxon>Pseudomonadota</taxon>
        <taxon>Alphaproteobacteria</taxon>
        <taxon>Rhodobacterales</taxon>
        <taxon>Roseobacteraceae</taxon>
        <taxon>Falsiruegeria</taxon>
    </lineage>
</organism>
<evidence type="ECO:0000256" key="2">
    <source>
        <dbReference type="ARBA" id="ARBA00022729"/>
    </source>
</evidence>
<dbReference type="Pfam" id="PF08139">
    <property type="entry name" value="LPAM_1"/>
    <property type="match status" value="1"/>
</dbReference>
<keyword evidence="5" id="KW-1185">Reference proteome</keyword>
<proteinExistence type="predicted"/>
<dbReference type="InterPro" id="IPR012640">
    <property type="entry name" value="Membr_lipoprot_lipid_attach_CS"/>
</dbReference>
<feature type="chain" id="PRO_5015304533" description="Type IV secretion system putative lipoprotein virB7" evidence="3">
    <location>
        <begin position="19"/>
        <end position="74"/>
    </location>
</feature>
<accession>A0A2R8CF97</accession>
<keyword evidence="2 3" id="KW-0732">Signal</keyword>
<evidence type="ECO:0000256" key="3">
    <source>
        <dbReference type="SAM" id="SignalP"/>
    </source>
</evidence>
<dbReference type="OrthoDB" id="7709580at2"/>
<dbReference type="EMBL" id="ONZG01000016">
    <property type="protein sequence ID" value="SPJ31080.1"/>
    <property type="molecule type" value="Genomic_DNA"/>
</dbReference>
<reference evidence="5" key="1">
    <citation type="submission" date="2018-03" db="EMBL/GenBank/DDBJ databases">
        <authorList>
            <person name="Rodrigo-Torres L."/>
            <person name="Arahal R. D."/>
            <person name="Lucena T."/>
        </authorList>
    </citation>
    <scope>NUCLEOTIDE SEQUENCE [LARGE SCALE GENOMIC DNA]</scope>
    <source>
        <strain evidence="5">CECT 7615</strain>
    </source>
</reference>
<dbReference type="PROSITE" id="PS51257">
    <property type="entry name" value="PROKAR_LIPOPROTEIN"/>
    <property type="match status" value="1"/>
</dbReference>
<feature type="signal peptide" evidence="3">
    <location>
        <begin position="1"/>
        <end position="18"/>
    </location>
</feature>
<dbReference type="AlphaFoldDB" id="A0A2R8CF97"/>
<evidence type="ECO:0000313" key="4">
    <source>
        <dbReference type="EMBL" id="SPJ31080.1"/>
    </source>
</evidence>
<protein>
    <recommendedName>
        <fullName evidence="1">Type IV secretion system putative lipoprotein virB7</fullName>
    </recommendedName>
</protein>
<dbReference type="Proteomes" id="UP000244898">
    <property type="component" value="Unassembled WGS sequence"/>
</dbReference>
<sequence length="74" mass="7687">MKKIIFIALIPALVAACASPIRSIPAGVQSQKSACVSGNYDACSEIGHAVRDAEGGTTAQTQQQNFVLSQPIVD</sequence>
<evidence type="ECO:0000313" key="5">
    <source>
        <dbReference type="Proteomes" id="UP000244898"/>
    </source>
</evidence>
<dbReference type="RefSeq" id="WP_108792170.1">
    <property type="nucleotide sequence ID" value="NZ_ONZG01000016.1"/>
</dbReference>